<evidence type="ECO:0000256" key="1">
    <source>
        <dbReference type="SAM" id="MobiDB-lite"/>
    </source>
</evidence>
<proteinExistence type="predicted"/>
<feature type="region of interest" description="Disordered" evidence="1">
    <location>
        <begin position="80"/>
        <end position="99"/>
    </location>
</feature>
<evidence type="ECO:0000313" key="2">
    <source>
        <dbReference type="EMBL" id="SHF50823.1"/>
    </source>
</evidence>
<name>A0A1M5C7U2_9BACT</name>
<protein>
    <submittedName>
        <fullName evidence="2">Uncharacterized protein</fullName>
    </submittedName>
</protein>
<organism evidence="2 3">
    <name type="scientific">Fodinibius roseus</name>
    <dbReference type="NCBI Taxonomy" id="1194090"/>
    <lineage>
        <taxon>Bacteria</taxon>
        <taxon>Pseudomonadati</taxon>
        <taxon>Balneolota</taxon>
        <taxon>Balneolia</taxon>
        <taxon>Balneolales</taxon>
        <taxon>Balneolaceae</taxon>
        <taxon>Fodinibius</taxon>
    </lineage>
</organism>
<accession>A0A1M5C7U2</accession>
<evidence type="ECO:0000313" key="3">
    <source>
        <dbReference type="Proteomes" id="UP000184041"/>
    </source>
</evidence>
<reference evidence="2 3" key="1">
    <citation type="submission" date="2016-11" db="EMBL/GenBank/DDBJ databases">
        <authorList>
            <person name="Jaros S."/>
            <person name="Januszkiewicz K."/>
            <person name="Wedrychowicz H."/>
        </authorList>
    </citation>
    <scope>NUCLEOTIDE SEQUENCE [LARGE SCALE GENOMIC DNA]</scope>
    <source>
        <strain evidence="2 3">DSM 21986</strain>
    </source>
</reference>
<dbReference type="EMBL" id="FQUS01000009">
    <property type="protein sequence ID" value="SHF50823.1"/>
    <property type="molecule type" value="Genomic_DNA"/>
</dbReference>
<feature type="compositionally biased region" description="Polar residues" evidence="1">
    <location>
        <begin position="80"/>
        <end position="91"/>
    </location>
</feature>
<dbReference type="AlphaFoldDB" id="A0A1M5C7U2"/>
<dbReference type="Proteomes" id="UP000184041">
    <property type="component" value="Unassembled WGS sequence"/>
</dbReference>
<dbReference type="STRING" id="1194090.SAMN05443144_109132"/>
<sequence length="99" mass="11273">MKYPLIHFKDCFLVMSNVSGNKLTGCHTKTNPIVMFEPQIEELRQYMGHLDEKIATYRKQGRDPGRLIENKARAANTIAQLKQAQQGNTTPCLKGRSPR</sequence>
<gene>
    <name evidence="2" type="ORF">SAMN05443144_109132</name>
</gene>
<keyword evidence="3" id="KW-1185">Reference proteome</keyword>